<accession>A0A318S901</accession>
<evidence type="ECO:0000256" key="2">
    <source>
        <dbReference type="ARBA" id="ARBA00022475"/>
    </source>
</evidence>
<feature type="transmembrane region" description="Helical" evidence="12">
    <location>
        <begin position="12"/>
        <end position="32"/>
    </location>
</feature>
<dbReference type="GO" id="GO:0046872">
    <property type="term" value="F:metal ion binding"/>
    <property type="evidence" value="ECO:0007669"/>
    <property type="project" value="UniProtKB-KW"/>
</dbReference>
<evidence type="ECO:0000256" key="6">
    <source>
        <dbReference type="ARBA" id="ARBA00023002"/>
    </source>
</evidence>
<comment type="subcellular location">
    <subcellularLocation>
        <location evidence="1">Membrane</location>
        <topology evidence="1">Multi-pass membrane protein</topology>
    </subcellularLocation>
</comment>
<evidence type="ECO:0000256" key="10">
    <source>
        <dbReference type="ARBA" id="ARBA00023157"/>
    </source>
</evidence>
<feature type="transmembrane region" description="Helical" evidence="12">
    <location>
        <begin position="66"/>
        <end position="87"/>
    </location>
</feature>
<keyword evidence="5 12" id="KW-1133">Transmembrane helix</keyword>
<keyword evidence="7" id="KW-0408">Iron</keyword>
<evidence type="ECO:0000313" key="14">
    <source>
        <dbReference type="Proteomes" id="UP000248326"/>
    </source>
</evidence>
<keyword evidence="8" id="KW-0350">Heme biosynthesis</keyword>
<dbReference type="PANTHER" id="PTHR35457:SF1">
    <property type="entry name" value="HEME A SYNTHASE"/>
    <property type="match status" value="1"/>
</dbReference>
<keyword evidence="4" id="KW-0479">Metal-binding</keyword>
<comment type="pathway">
    <text evidence="11">Porphyrin-containing compound metabolism.</text>
</comment>
<evidence type="ECO:0000256" key="4">
    <source>
        <dbReference type="ARBA" id="ARBA00022723"/>
    </source>
</evidence>
<dbReference type="Proteomes" id="UP000248326">
    <property type="component" value="Unassembled WGS sequence"/>
</dbReference>
<reference evidence="13 14" key="1">
    <citation type="submission" date="2018-06" db="EMBL/GenBank/DDBJ databases">
        <title>Genomic Encyclopedia of Type Strains, Phase IV (KMG-IV): sequencing the most valuable type-strain genomes for metagenomic binning, comparative biology and taxonomic classification.</title>
        <authorList>
            <person name="Goeker M."/>
        </authorList>
    </citation>
    <scope>NUCLEOTIDE SEQUENCE [LARGE SCALE GENOMIC DNA]</scope>
    <source>
        <strain evidence="13 14">DSM 18048</strain>
    </source>
</reference>
<protein>
    <submittedName>
        <fullName evidence="13">Cytochrome c oxidase assembly protein subunit 15</fullName>
    </submittedName>
</protein>
<evidence type="ECO:0000256" key="3">
    <source>
        <dbReference type="ARBA" id="ARBA00022692"/>
    </source>
</evidence>
<evidence type="ECO:0000256" key="1">
    <source>
        <dbReference type="ARBA" id="ARBA00004141"/>
    </source>
</evidence>
<evidence type="ECO:0000256" key="12">
    <source>
        <dbReference type="SAM" id="Phobius"/>
    </source>
</evidence>
<keyword evidence="2" id="KW-1003">Cell membrane</keyword>
<dbReference type="InterPro" id="IPR003780">
    <property type="entry name" value="COX15/CtaA_fam"/>
</dbReference>
<organism evidence="13 14">
    <name type="scientific">Deinococcus yavapaiensis KR-236</name>
    <dbReference type="NCBI Taxonomy" id="694435"/>
    <lineage>
        <taxon>Bacteria</taxon>
        <taxon>Thermotogati</taxon>
        <taxon>Deinococcota</taxon>
        <taxon>Deinococci</taxon>
        <taxon>Deinococcales</taxon>
        <taxon>Deinococcaceae</taxon>
        <taxon>Deinococcus</taxon>
    </lineage>
</organism>
<feature type="transmembrane region" description="Helical" evidence="12">
    <location>
        <begin position="289"/>
        <end position="308"/>
    </location>
</feature>
<dbReference type="OrthoDB" id="9816428at2"/>
<feature type="transmembrane region" description="Helical" evidence="12">
    <location>
        <begin position="138"/>
        <end position="156"/>
    </location>
</feature>
<sequence>MLKARRSSEKALLTFAWGALVYTVLVILWGAVVRIAGAGAGCGDHWPLCNGAVVPPTPTVQTLIEFSHRLTSGLSGFVALVLVVWVFRARPKGDPARLGAAASLVLLVFEGLVGGLQVRLGWTADSTHPGRGFIQGVHLANTFSLIAAFALTIHWLRGAPLVRLRGQGWWSVGVVSTLVGVLALGMAGAVTALGDLLYRPTGSTPLDTLRSDFSATATFFEQLRVVHPVLGVLVCAGLFVLARTAMARRPSADVARWSAAVTALIISQGFVGFLNVALKAPNWLQLSHLLFACLLWLATVLLGYNVLAASSRSSAPSRASKEVTA</sequence>
<dbReference type="AlphaFoldDB" id="A0A318S901"/>
<gene>
    <name evidence="13" type="ORF">DES52_11178</name>
</gene>
<feature type="transmembrane region" description="Helical" evidence="12">
    <location>
        <begin position="225"/>
        <end position="242"/>
    </location>
</feature>
<evidence type="ECO:0000256" key="5">
    <source>
        <dbReference type="ARBA" id="ARBA00022989"/>
    </source>
</evidence>
<dbReference type="RefSeq" id="WP_110887578.1">
    <property type="nucleotide sequence ID" value="NZ_QJSX01000011.1"/>
</dbReference>
<feature type="transmembrane region" description="Helical" evidence="12">
    <location>
        <begin position="254"/>
        <end position="277"/>
    </location>
</feature>
<evidence type="ECO:0000313" key="13">
    <source>
        <dbReference type="EMBL" id="PYE52906.1"/>
    </source>
</evidence>
<dbReference type="GO" id="GO:0006784">
    <property type="term" value="P:heme A biosynthetic process"/>
    <property type="evidence" value="ECO:0007669"/>
    <property type="project" value="InterPro"/>
</dbReference>
<evidence type="ECO:0000256" key="7">
    <source>
        <dbReference type="ARBA" id="ARBA00023004"/>
    </source>
</evidence>
<keyword evidence="14" id="KW-1185">Reference proteome</keyword>
<keyword evidence="3 12" id="KW-0812">Transmembrane</keyword>
<dbReference type="GO" id="GO:0016491">
    <property type="term" value="F:oxidoreductase activity"/>
    <property type="evidence" value="ECO:0007669"/>
    <property type="project" value="UniProtKB-KW"/>
</dbReference>
<dbReference type="GO" id="GO:0016020">
    <property type="term" value="C:membrane"/>
    <property type="evidence" value="ECO:0007669"/>
    <property type="project" value="UniProtKB-SubCell"/>
</dbReference>
<keyword evidence="9 12" id="KW-0472">Membrane</keyword>
<name>A0A318S901_9DEIO</name>
<dbReference type="InterPro" id="IPR050450">
    <property type="entry name" value="COX15/CtaA_HemeA_synthase"/>
</dbReference>
<keyword evidence="10" id="KW-1015">Disulfide bond</keyword>
<dbReference type="EMBL" id="QJSX01000011">
    <property type="protein sequence ID" value="PYE52906.1"/>
    <property type="molecule type" value="Genomic_DNA"/>
</dbReference>
<dbReference type="Pfam" id="PF02628">
    <property type="entry name" value="COX15-CtaA"/>
    <property type="match status" value="1"/>
</dbReference>
<evidence type="ECO:0000256" key="11">
    <source>
        <dbReference type="ARBA" id="ARBA00023444"/>
    </source>
</evidence>
<feature type="transmembrane region" description="Helical" evidence="12">
    <location>
        <begin position="168"/>
        <end position="193"/>
    </location>
</feature>
<dbReference type="PANTHER" id="PTHR35457">
    <property type="entry name" value="HEME A SYNTHASE"/>
    <property type="match status" value="1"/>
</dbReference>
<proteinExistence type="predicted"/>
<comment type="caution">
    <text evidence="13">The sequence shown here is derived from an EMBL/GenBank/DDBJ whole genome shotgun (WGS) entry which is preliminary data.</text>
</comment>
<feature type="transmembrane region" description="Helical" evidence="12">
    <location>
        <begin position="99"/>
        <end position="118"/>
    </location>
</feature>
<evidence type="ECO:0000256" key="8">
    <source>
        <dbReference type="ARBA" id="ARBA00023133"/>
    </source>
</evidence>
<keyword evidence="6" id="KW-0560">Oxidoreductase</keyword>
<evidence type="ECO:0000256" key="9">
    <source>
        <dbReference type="ARBA" id="ARBA00023136"/>
    </source>
</evidence>